<dbReference type="InterPro" id="IPR036551">
    <property type="entry name" value="Flavin_trans-like"/>
</dbReference>
<dbReference type="Gene3D" id="3.40.50.1950">
    <property type="entry name" value="Flavin prenyltransferase-like"/>
    <property type="match status" value="1"/>
</dbReference>
<comment type="similarity">
    <text evidence="6 7">Belongs to the UbiX/PAD1 family.</text>
</comment>
<dbReference type="GO" id="GO:0016831">
    <property type="term" value="F:carboxy-lyase activity"/>
    <property type="evidence" value="ECO:0007669"/>
    <property type="project" value="TreeGrafter"/>
</dbReference>
<dbReference type="Pfam" id="PF02441">
    <property type="entry name" value="Flavoprotein"/>
    <property type="match status" value="1"/>
</dbReference>
<evidence type="ECO:0000256" key="2">
    <source>
        <dbReference type="ARBA" id="ARBA00022630"/>
    </source>
</evidence>
<dbReference type="GO" id="GO:0106141">
    <property type="term" value="F:flavin prenyltransferase activity"/>
    <property type="evidence" value="ECO:0007669"/>
    <property type="project" value="UniProtKB-EC"/>
</dbReference>
<keyword evidence="4 7" id="KW-0808">Transferase</keyword>
<dbReference type="Proteomes" id="UP000199602">
    <property type="component" value="Unassembled WGS sequence"/>
</dbReference>
<feature type="binding site" evidence="7">
    <location>
        <position position="39"/>
    </location>
    <ligand>
        <name>FMN</name>
        <dbReference type="ChEBI" id="CHEBI:58210"/>
    </ligand>
</feature>
<protein>
    <recommendedName>
        <fullName evidence="7">Flavin prenyltransferase UbiX</fullName>
        <ecNumber evidence="7">2.5.1.129</ecNumber>
    </recommendedName>
</protein>
<comment type="catalytic activity">
    <reaction evidence="5 7">
        <text>dimethylallyl phosphate + FMNH2 = prenylated FMNH2 + phosphate</text>
        <dbReference type="Rhea" id="RHEA:37743"/>
        <dbReference type="ChEBI" id="CHEBI:43474"/>
        <dbReference type="ChEBI" id="CHEBI:57618"/>
        <dbReference type="ChEBI" id="CHEBI:87467"/>
        <dbReference type="ChEBI" id="CHEBI:88052"/>
        <dbReference type="EC" id="2.5.1.129"/>
    </reaction>
</comment>
<feature type="binding site" evidence="7">
    <location>
        <position position="153"/>
    </location>
    <ligand>
        <name>dimethylallyl phosphate</name>
        <dbReference type="ChEBI" id="CHEBI:88052"/>
    </ligand>
</feature>
<sequence>MKQKKIIIAITGASGVIYGLKLVETLNQHKNISTFIIISNAGKKVLDLEIPNWKQKFSKYNLYSENQLEAPMASGSWQHNGMVIIPCSMATLGYIAMGIGNNLIHRAADVCLKEEKKLILVPRETPLNLIHLKNMMQLKQAGATILPPCPNFYTKPKTISDLINQLVAKVLDHLQIEHNLSPRWGDKKLFKNF</sequence>
<keyword evidence="2 7" id="KW-0285">Flavoprotein</keyword>
<dbReference type="RefSeq" id="WP_092061882.1">
    <property type="nucleotide sequence ID" value="NZ_FNIN01000001.1"/>
</dbReference>
<evidence type="ECO:0000256" key="4">
    <source>
        <dbReference type="ARBA" id="ARBA00022679"/>
    </source>
</evidence>
<evidence type="ECO:0000313" key="9">
    <source>
        <dbReference type="EMBL" id="SDN24405.1"/>
    </source>
</evidence>
<comment type="caution">
    <text evidence="7">Lacks conserved residue(s) required for the propagation of feature annotation.</text>
</comment>
<dbReference type="HAMAP" id="MF_01984">
    <property type="entry name" value="ubiX_pad"/>
    <property type="match status" value="1"/>
</dbReference>
<feature type="binding site" evidence="7">
    <location>
        <position position="123"/>
    </location>
    <ligand>
        <name>FMN</name>
        <dbReference type="ChEBI" id="CHEBI:58210"/>
    </ligand>
</feature>
<comment type="function">
    <text evidence="7">Flavin prenyltransferase that catalyzes the synthesis of the prenylated FMN cofactor (prenyl-FMN) for 4-hydroxy-3-polyprenylbenzoic acid decarboxylase UbiD. The prenyltransferase is metal-independent and links a dimethylallyl moiety from dimethylallyl monophosphate (DMAP) to the flavin N5 and C6 atoms of FMN.</text>
</comment>
<name>A0A1G9ZTH7_9BACT</name>
<evidence type="ECO:0000256" key="5">
    <source>
        <dbReference type="ARBA" id="ARBA00050612"/>
    </source>
</evidence>
<keyword evidence="10" id="KW-1185">Reference proteome</keyword>
<feature type="binding site" evidence="7">
    <location>
        <begin position="12"/>
        <end position="14"/>
    </location>
    <ligand>
        <name>FMN</name>
        <dbReference type="ChEBI" id="CHEBI:58210"/>
    </ligand>
</feature>
<dbReference type="PANTHER" id="PTHR43374">
    <property type="entry name" value="FLAVIN PRENYLTRANSFERASE"/>
    <property type="match status" value="1"/>
</dbReference>
<accession>A0A1G9ZTH7</accession>
<proteinExistence type="inferred from homology"/>
<keyword evidence="3 7" id="KW-0288">FMN</keyword>
<dbReference type="InterPro" id="IPR003382">
    <property type="entry name" value="Flavoprotein"/>
</dbReference>
<organism evidence="9 10">
    <name type="scientific">Desulfonauticus submarinus</name>
    <dbReference type="NCBI Taxonomy" id="206665"/>
    <lineage>
        <taxon>Bacteria</taxon>
        <taxon>Pseudomonadati</taxon>
        <taxon>Thermodesulfobacteriota</taxon>
        <taxon>Desulfovibrionia</taxon>
        <taxon>Desulfovibrionales</taxon>
        <taxon>Desulfonauticaceae</taxon>
        <taxon>Desulfonauticus</taxon>
    </lineage>
</organism>
<feature type="domain" description="Flavoprotein" evidence="8">
    <location>
        <begin position="4"/>
        <end position="174"/>
    </location>
</feature>
<dbReference type="PANTHER" id="PTHR43374:SF1">
    <property type="entry name" value="FLAVIN PRENYLTRANSFERASE PAD1, MITOCHONDRIAL"/>
    <property type="match status" value="1"/>
</dbReference>
<dbReference type="EMBL" id="FNIN01000001">
    <property type="protein sequence ID" value="SDN24405.1"/>
    <property type="molecule type" value="Genomic_DNA"/>
</dbReference>
<dbReference type="NCBIfam" id="TIGR00421">
    <property type="entry name" value="ubiX_pad"/>
    <property type="match status" value="1"/>
</dbReference>
<dbReference type="FunFam" id="3.40.50.1950:FF:000001">
    <property type="entry name" value="Flavin prenyltransferase UbiX"/>
    <property type="match status" value="1"/>
</dbReference>
<evidence type="ECO:0000256" key="3">
    <source>
        <dbReference type="ARBA" id="ARBA00022643"/>
    </source>
</evidence>
<gene>
    <name evidence="7" type="primary">ubiX</name>
    <name evidence="9" type="ORF">SAMN04488516_101156</name>
</gene>
<evidence type="ECO:0000313" key="10">
    <source>
        <dbReference type="Proteomes" id="UP000199602"/>
    </source>
</evidence>
<evidence type="ECO:0000256" key="1">
    <source>
        <dbReference type="ARBA" id="ARBA00022602"/>
    </source>
</evidence>
<dbReference type="STRING" id="206665.SAMN04488516_101156"/>
<dbReference type="NCBIfam" id="NF004685">
    <property type="entry name" value="PRK06029.1"/>
    <property type="match status" value="1"/>
</dbReference>
<dbReference type="SUPFAM" id="SSF52507">
    <property type="entry name" value="Homo-oligomeric flavin-containing Cys decarboxylases, HFCD"/>
    <property type="match status" value="1"/>
</dbReference>
<evidence type="ECO:0000256" key="6">
    <source>
        <dbReference type="ARBA" id="ARBA00060793"/>
    </source>
</evidence>
<dbReference type="EC" id="2.5.1.129" evidence="7"/>
<keyword evidence="1 7" id="KW-0637">Prenyltransferase</keyword>
<feature type="binding site" evidence="7">
    <location>
        <position position="169"/>
    </location>
    <ligand>
        <name>dimethylallyl phosphate</name>
        <dbReference type="ChEBI" id="CHEBI:88052"/>
    </ligand>
</feature>
<evidence type="ECO:0000259" key="8">
    <source>
        <dbReference type="Pfam" id="PF02441"/>
    </source>
</evidence>
<reference evidence="9 10" key="1">
    <citation type="submission" date="2016-10" db="EMBL/GenBank/DDBJ databases">
        <authorList>
            <person name="de Groot N.N."/>
        </authorList>
    </citation>
    <scope>NUCLEOTIDE SEQUENCE [LARGE SCALE GENOMIC DNA]</scope>
    <source>
        <strain evidence="9 10">DSM 15269</strain>
    </source>
</reference>
<evidence type="ECO:0000256" key="7">
    <source>
        <dbReference type="HAMAP-Rule" id="MF_01984"/>
    </source>
</evidence>
<dbReference type="InterPro" id="IPR004507">
    <property type="entry name" value="UbiX-like"/>
</dbReference>
<feature type="binding site" evidence="7">
    <location>
        <begin position="88"/>
        <end position="91"/>
    </location>
    <ligand>
        <name>FMN</name>
        <dbReference type="ChEBI" id="CHEBI:58210"/>
    </ligand>
</feature>
<dbReference type="OrthoDB" id="9781577at2"/>
<dbReference type="AlphaFoldDB" id="A0A1G9ZTH7"/>